<proteinExistence type="predicted"/>
<dbReference type="EMBL" id="BARV01029668">
    <property type="protein sequence ID" value="GAI33312.1"/>
    <property type="molecule type" value="Genomic_DNA"/>
</dbReference>
<dbReference type="GO" id="GO:0006094">
    <property type="term" value="P:gluconeogenesis"/>
    <property type="evidence" value="ECO:0007669"/>
    <property type="project" value="InterPro"/>
</dbReference>
<name>X1MNT1_9ZZZZ</name>
<evidence type="ECO:0000259" key="1">
    <source>
        <dbReference type="Pfam" id="PF00821"/>
    </source>
</evidence>
<dbReference type="InterPro" id="IPR035077">
    <property type="entry name" value="PEP_carboxykinase_GTP_C"/>
</dbReference>
<dbReference type="AlphaFoldDB" id="X1MNT1"/>
<protein>
    <recommendedName>
        <fullName evidence="1">Phosphoenolpyruvate carboxykinase C-terminal P-loop domain-containing protein</fullName>
    </recommendedName>
</protein>
<feature type="domain" description="Phosphoenolpyruvate carboxykinase C-terminal P-loop" evidence="1">
    <location>
        <begin position="4"/>
        <end position="84"/>
    </location>
</feature>
<dbReference type="InterPro" id="IPR013035">
    <property type="entry name" value="PEP_carboxykinase_C"/>
</dbReference>
<feature type="non-terminal residue" evidence="2">
    <location>
        <position position="1"/>
    </location>
</feature>
<comment type="caution">
    <text evidence="2">The sequence shown here is derived from an EMBL/GenBank/DDBJ whole genome shotgun (WGS) entry which is preliminary data.</text>
</comment>
<dbReference type="Gene3D" id="3.90.228.20">
    <property type="match status" value="1"/>
</dbReference>
<dbReference type="GO" id="GO:0004611">
    <property type="term" value="F:phosphoenolpyruvate carboxykinase activity"/>
    <property type="evidence" value="ECO:0007669"/>
    <property type="project" value="InterPro"/>
</dbReference>
<dbReference type="Pfam" id="PF00821">
    <property type="entry name" value="PEPCK_GTP"/>
    <property type="match status" value="1"/>
</dbReference>
<dbReference type="SUPFAM" id="SSF53795">
    <property type="entry name" value="PEP carboxykinase-like"/>
    <property type="match status" value="1"/>
</dbReference>
<dbReference type="GO" id="GO:0017076">
    <property type="term" value="F:purine nucleotide binding"/>
    <property type="evidence" value="ECO:0007669"/>
    <property type="project" value="InterPro"/>
</dbReference>
<reference evidence="2" key="1">
    <citation type="journal article" date="2014" name="Front. Microbiol.">
        <title>High frequency of phylogenetically diverse reductive dehalogenase-homologous genes in deep subseafloor sedimentary metagenomes.</title>
        <authorList>
            <person name="Kawai M."/>
            <person name="Futagami T."/>
            <person name="Toyoda A."/>
            <person name="Takaki Y."/>
            <person name="Nishi S."/>
            <person name="Hori S."/>
            <person name="Arai W."/>
            <person name="Tsubouchi T."/>
            <person name="Morono Y."/>
            <person name="Uchiyama I."/>
            <person name="Ito T."/>
            <person name="Fujiyama A."/>
            <person name="Inagaki F."/>
            <person name="Takami H."/>
        </authorList>
    </citation>
    <scope>NUCLEOTIDE SEQUENCE</scope>
    <source>
        <strain evidence="2">Expedition CK06-06</strain>
    </source>
</reference>
<gene>
    <name evidence="2" type="ORF">S06H3_47251</name>
</gene>
<accession>X1MNT1</accession>
<organism evidence="2">
    <name type="scientific">marine sediment metagenome</name>
    <dbReference type="NCBI Taxonomy" id="412755"/>
    <lineage>
        <taxon>unclassified sequences</taxon>
        <taxon>metagenomes</taxon>
        <taxon>ecological metagenomes</taxon>
    </lineage>
</organism>
<sequence>RAEGRTKGDFEAIETQIGYIPLYKDLKNLFELELGKSYSETDYIEQFSIRIKNILAKFERMETMFKAEKDIPEFIWTILNKQKTDLIQLMNDKGKDVIFPNDFIKK</sequence>
<evidence type="ECO:0000313" key="2">
    <source>
        <dbReference type="EMBL" id="GAI33312.1"/>
    </source>
</evidence>